<evidence type="ECO:0000256" key="1">
    <source>
        <dbReference type="SAM" id="MobiDB-lite"/>
    </source>
</evidence>
<reference evidence="2" key="2">
    <citation type="journal article" date="2015" name="Data Brief">
        <title>Shoot transcriptome of the giant reed, Arundo donax.</title>
        <authorList>
            <person name="Barrero R.A."/>
            <person name="Guerrero F.D."/>
            <person name="Moolhuijzen P."/>
            <person name="Goolsby J.A."/>
            <person name="Tidwell J."/>
            <person name="Bellgard S.E."/>
            <person name="Bellgard M.I."/>
        </authorList>
    </citation>
    <scope>NUCLEOTIDE SEQUENCE</scope>
    <source>
        <tissue evidence="2">Shoot tissue taken approximately 20 cm above the soil surface</tissue>
    </source>
</reference>
<proteinExistence type="predicted"/>
<feature type="region of interest" description="Disordered" evidence="1">
    <location>
        <begin position="1"/>
        <end position="24"/>
    </location>
</feature>
<sequence length="24" mass="2691">MGRTASPSQRPHRRRISAEGPETL</sequence>
<dbReference type="EMBL" id="GBRH01253772">
    <property type="protein sequence ID" value="JAD44123.1"/>
    <property type="molecule type" value="Transcribed_RNA"/>
</dbReference>
<evidence type="ECO:0000313" key="2">
    <source>
        <dbReference type="EMBL" id="JAD44123.1"/>
    </source>
</evidence>
<organism evidence="2">
    <name type="scientific">Arundo donax</name>
    <name type="common">Giant reed</name>
    <name type="synonym">Donax arundinaceus</name>
    <dbReference type="NCBI Taxonomy" id="35708"/>
    <lineage>
        <taxon>Eukaryota</taxon>
        <taxon>Viridiplantae</taxon>
        <taxon>Streptophyta</taxon>
        <taxon>Embryophyta</taxon>
        <taxon>Tracheophyta</taxon>
        <taxon>Spermatophyta</taxon>
        <taxon>Magnoliopsida</taxon>
        <taxon>Liliopsida</taxon>
        <taxon>Poales</taxon>
        <taxon>Poaceae</taxon>
        <taxon>PACMAD clade</taxon>
        <taxon>Arundinoideae</taxon>
        <taxon>Arundineae</taxon>
        <taxon>Arundo</taxon>
    </lineage>
</organism>
<protein>
    <submittedName>
        <fullName evidence="2">Uncharacterized protein</fullName>
    </submittedName>
</protein>
<dbReference type="AlphaFoldDB" id="A0A0A9A2I6"/>
<reference evidence="2" key="1">
    <citation type="submission" date="2014-09" db="EMBL/GenBank/DDBJ databases">
        <authorList>
            <person name="Magalhaes I.L.F."/>
            <person name="Oliveira U."/>
            <person name="Santos F.R."/>
            <person name="Vidigal T.H.D.A."/>
            <person name="Brescovit A.D."/>
            <person name="Santos A.J."/>
        </authorList>
    </citation>
    <scope>NUCLEOTIDE SEQUENCE</scope>
    <source>
        <tissue evidence="2">Shoot tissue taken approximately 20 cm above the soil surface</tissue>
    </source>
</reference>
<name>A0A0A9A2I6_ARUDO</name>
<accession>A0A0A9A2I6</accession>